<dbReference type="InterPro" id="IPR028082">
    <property type="entry name" value="Peripla_BP_I"/>
</dbReference>
<dbReference type="CDD" id="cd06359">
    <property type="entry name" value="PBP1_Nba-like"/>
    <property type="match status" value="1"/>
</dbReference>
<dbReference type="PRINTS" id="PR00337">
    <property type="entry name" value="LEUILEVALBP"/>
</dbReference>
<dbReference type="InterPro" id="IPR000709">
    <property type="entry name" value="Leu_Ile_Val-bd"/>
</dbReference>
<evidence type="ECO:0000256" key="3">
    <source>
        <dbReference type="ARBA" id="ARBA00022729"/>
    </source>
</evidence>
<dbReference type="Pfam" id="PF13458">
    <property type="entry name" value="Peripla_BP_6"/>
    <property type="match status" value="1"/>
</dbReference>
<evidence type="ECO:0000256" key="4">
    <source>
        <dbReference type="ARBA" id="ARBA00022970"/>
    </source>
</evidence>
<dbReference type="PANTHER" id="PTHR30483">
    <property type="entry name" value="LEUCINE-SPECIFIC-BINDING PROTEIN"/>
    <property type="match status" value="1"/>
</dbReference>
<dbReference type="AlphaFoldDB" id="A0A3B9IIT4"/>
<evidence type="ECO:0000313" key="7">
    <source>
        <dbReference type="EMBL" id="HAE47660.1"/>
    </source>
</evidence>
<organism evidence="7 8">
    <name type="scientific">Tistrella mobilis</name>
    <dbReference type="NCBI Taxonomy" id="171437"/>
    <lineage>
        <taxon>Bacteria</taxon>
        <taxon>Pseudomonadati</taxon>
        <taxon>Pseudomonadota</taxon>
        <taxon>Alphaproteobacteria</taxon>
        <taxon>Geminicoccales</taxon>
        <taxon>Geminicoccaceae</taxon>
        <taxon>Tistrella</taxon>
    </lineage>
</organism>
<evidence type="ECO:0000256" key="2">
    <source>
        <dbReference type="ARBA" id="ARBA00022448"/>
    </source>
</evidence>
<feature type="chain" id="PRO_5017611576" evidence="5">
    <location>
        <begin position="30"/>
        <end position="395"/>
    </location>
</feature>
<evidence type="ECO:0000313" key="8">
    <source>
        <dbReference type="Proteomes" id="UP000257706"/>
    </source>
</evidence>
<feature type="signal peptide" evidence="5">
    <location>
        <begin position="1"/>
        <end position="29"/>
    </location>
</feature>
<gene>
    <name evidence="7" type="ORF">DCK97_09600</name>
</gene>
<protein>
    <submittedName>
        <fullName evidence="7">ABC transporter substrate-binding protein</fullName>
    </submittedName>
</protein>
<reference evidence="7 8" key="1">
    <citation type="journal article" date="2018" name="Nat. Biotechnol.">
        <title>A standardized bacterial taxonomy based on genome phylogeny substantially revises the tree of life.</title>
        <authorList>
            <person name="Parks D.H."/>
            <person name="Chuvochina M."/>
            <person name="Waite D.W."/>
            <person name="Rinke C."/>
            <person name="Skarshewski A."/>
            <person name="Chaumeil P.A."/>
            <person name="Hugenholtz P."/>
        </authorList>
    </citation>
    <scope>NUCLEOTIDE SEQUENCE [LARGE SCALE GENOMIC DNA]</scope>
    <source>
        <strain evidence="7">UBA8739</strain>
    </source>
</reference>
<evidence type="ECO:0000259" key="6">
    <source>
        <dbReference type="Pfam" id="PF13458"/>
    </source>
</evidence>
<dbReference type="InterPro" id="IPR028081">
    <property type="entry name" value="Leu-bd"/>
</dbReference>
<dbReference type="GO" id="GO:0006865">
    <property type="term" value="P:amino acid transport"/>
    <property type="evidence" value="ECO:0007669"/>
    <property type="project" value="UniProtKB-KW"/>
</dbReference>
<sequence length="395" mass="42176">MRTRITAFTLGLTAATALSGVLLAAPADAADPLRIGFITTLSTPAGYIGEDERDGFKLAITQEDGKLGGVPVELVVEDDALKPANAKQIAERMTGDGIRLFTGVNFSNVLSAVAPTVLKTGAFYVSLNPGPSVFAGGGCNPNYFVASYQNDNFHEAGVLAANELGYKKVVILAPNYQAGRDALEGFKRTFKGQVVSEIYTKLDQTDFSVELARIRSAAPDAIYQFHPGGAGINFAKQYANSGLAKEIPMVLPVFSMDARMMAATGDAAEGYYIASNWSAGLDNAANKDFVAAFETTYGRKPTIYAAQAYDTAKLIASGLDKVDGDIEKQDAFRTALKAADFTSVRGSFAFAQNQHPILDWYLMRVERGADGQLADTVVRKVATAMQDAYAAECKM</sequence>
<dbReference type="Proteomes" id="UP000257706">
    <property type="component" value="Unassembled WGS sequence"/>
</dbReference>
<comment type="similarity">
    <text evidence="1">Belongs to the leucine-binding protein family.</text>
</comment>
<dbReference type="PANTHER" id="PTHR30483:SF6">
    <property type="entry name" value="PERIPLASMIC BINDING PROTEIN OF ABC TRANSPORTER FOR NATURAL AMINO ACIDS"/>
    <property type="match status" value="1"/>
</dbReference>
<evidence type="ECO:0000256" key="1">
    <source>
        <dbReference type="ARBA" id="ARBA00010062"/>
    </source>
</evidence>
<name>A0A3B9IIT4_9PROT</name>
<evidence type="ECO:0000256" key="5">
    <source>
        <dbReference type="SAM" id="SignalP"/>
    </source>
</evidence>
<dbReference type="InterPro" id="IPR051010">
    <property type="entry name" value="BCAA_transport"/>
</dbReference>
<dbReference type="SUPFAM" id="SSF53822">
    <property type="entry name" value="Periplasmic binding protein-like I"/>
    <property type="match status" value="1"/>
</dbReference>
<accession>A0A3B9IIT4</accession>
<dbReference type="EMBL" id="DMAI01000148">
    <property type="protein sequence ID" value="HAE47660.1"/>
    <property type="molecule type" value="Genomic_DNA"/>
</dbReference>
<feature type="domain" description="Leucine-binding protein" evidence="6">
    <location>
        <begin position="32"/>
        <end position="368"/>
    </location>
</feature>
<comment type="caution">
    <text evidence="7">The sequence shown here is derived from an EMBL/GenBank/DDBJ whole genome shotgun (WGS) entry which is preliminary data.</text>
</comment>
<keyword evidence="4" id="KW-0029">Amino-acid transport</keyword>
<dbReference type="Gene3D" id="3.40.50.2300">
    <property type="match status" value="2"/>
</dbReference>
<keyword evidence="2" id="KW-0813">Transport</keyword>
<keyword evidence="3 5" id="KW-0732">Signal</keyword>
<proteinExistence type="inferred from homology"/>